<evidence type="ECO:0000313" key="2">
    <source>
        <dbReference type="Proteomes" id="UP000591131"/>
    </source>
</evidence>
<comment type="caution">
    <text evidence="1">The sequence shown here is derived from an EMBL/GenBank/DDBJ whole genome shotgun (WGS) entry which is preliminary data.</text>
</comment>
<accession>A0A7J6L932</accession>
<evidence type="ECO:0000313" key="1">
    <source>
        <dbReference type="EMBL" id="KAF4655703.1"/>
    </source>
</evidence>
<keyword evidence="2" id="KW-1185">Reference proteome</keyword>
<organism evidence="1 2">
    <name type="scientific">Perkinsus chesapeaki</name>
    <name type="common">Clam parasite</name>
    <name type="synonym">Perkinsus andrewsi</name>
    <dbReference type="NCBI Taxonomy" id="330153"/>
    <lineage>
        <taxon>Eukaryota</taxon>
        <taxon>Sar</taxon>
        <taxon>Alveolata</taxon>
        <taxon>Perkinsozoa</taxon>
        <taxon>Perkinsea</taxon>
        <taxon>Perkinsida</taxon>
        <taxon>Perkinsidae</taxon>
        <taxon>Perkinsus</taxon>
    </lineage>
</organism>
<sequence length="305" mass="33914">MPRDTFNLAIDIIAVRSRLTAMPYAGAEMAQEILAFLGTREPIGLAASAGACGRCHECCRSSWWRRHVLASRRYALDPLGKQCYKLGDHHEILEGSGEGGDWVVLDGALSDPSVSLWSEITHHGGKLYVRDIRYIDYEFHPRDLSVWEIDPITCEKVLEVKTESEVTCFDVFCRDRSLLVAYVSPLHPAELRVDYRCIDREGLKSRVIEDYTARCFHVPMFSEAVRFVNDNLICVGHSDGCLLGITLIDVSLDGPGEVLSTVHVDCSPGDFVSGIEISPCGHVVYVGISSPSYELTTSREVLVVY</sequence>
<dbReference type="EMBL" id="JAAPAO010000642">
    <property type="protein sequence ID" value="KAF4655703.1"/>
    <property type="molecule type" value="Genomic_DNA"/>
</dbReference>
<dbReference type="AlphaFoldDB" id="A0A7J6L932"/>
<proteinExistence type="predicted"/>
<protein>
    <submittedName>
        <fullName evidence="1">Uncharacterized protein</fullName>
    </submittedName>
</protein>
<dbReference type="OrthoDB" id="430544at2759"/>
<gene>
    <name evidence="1" type="ORF">FOL47_009324</name>
</gene>
<reference evidence="1 2" key="1">
    <citation type="submission" date="2020-04" db="EMBL/GenBank/DDBJ databases">
        <title>Perkinsus chesapeaki whole genome sequence.</title>
        <authorList>
            <person name="Bogema D.R."/>
        </authorList>
    </citation>
    <scope>NUCLEOTIDE SEQUENCE [LARGE SCALE GENOMIC DNA]</scope>
    <source>
        <strain evidence="1">ATCC PRA-425</strain>
    </source>
</reference>
<dbReference type="Proteomes" id="UP000591131">
    <property type="component" value="Unassembled WGS sequence"/>
</dbReference>
<name>A0A7J6L932_PERCH</name>